<dbReference type="PANTHER" id="PTHR18763:SF3">
    <property type="entry name" value="OS09G0477800 PROTEIN"/>
    <property type="match status" value="1"/>
</dbReference>
<dbReference type="InterPro" id="IPR011047">
    <property type="entry name" value="Quinoprotein_ADH-like_sf"/>
</dbReference>
<dbReference type="GO" id="GO:0006261">
    <property type="term" value="P:DNA-templated DNA replication"/>
    <property type="evidence" value="ECO:0007669"/>
    <property type="project" value="TreeGrafter"/>
</dbReference>
<protein>
    <submittedName>
        <fullName evidence="2">Uncharacterized protein</fullName>
    </submittedName>
</protein>
<dbReference type="Gene3D" id="2.130.10.10">
    <property type="entry name" value="YVTN repeat-like/Quinoprotein amine dehydrogenase"/>
    <property type="match status" value="1"/>
</dbReference>
<evidence type="ECO:0000313" key="2">
    <source>
        <dbReference type="EMBL" id="KAF0913821.1"/>
    </source>
</evidence>
<dbReference type="Pfam" id="PF00400">
    <property type="entry name" value="WD40"/>
    <property type="match status" value="2"/>
</dbReference>
<dbReference type="InterPro" id="IPR001680">
    <property type="entry name" value="WD40_rpt"/>
</dbReference>
<evidence type="ECO:0000256" key="1">
    <source>
        <dbReference type="PROSITE-ProRule" id="PRU00221"/>
    </source>
</evidence>
<dbReference type="GO" id="GO:0120330">
    <property type="term" value="C:rixosome complex"/>
    <property type="evidence" value="ECO:0007669"/>
    <property type="project" value="TreeGrafter"/>
</dbReference>
<sequence>MASSSSSSQQLAGGELILAASHGRPVTAYDALSGHVVADFPAPVNTSRHGLAVAPGAAAAPPFVAASNVCPVTGVGSVVLLHWWSRAPARSLPVPEPIAPLVAAQHGSHLLAGGLSGRVHALALPSGDVVCSFRAHNGGSPVSCLELNDDGSILVSGGYDGEVAVFVLLSVLDVDADDTTDLSLYRITAHAAPVTCVSCGHGGCNAVVATASMDGTCKVWTLKNGRHLRTLTLPCTAFSLTMDRATSHLYAGGSDGRVHVASLSSAANTSIAPTNSWHASGNTTAALVGVGMANGSKNLVTCTEDGEVSVWDPASGLLAASFRIGGGAVTDMLVIKKSAAGDMVRARDGGEGLTVRDGEAWRKAGEVAWMEQTLRESEVDKARSVELVEMAVVGYKRCLRLMLREVTGGRRSNDGKGNGHVGD</sequence>
<dbReference type="PANTHER" id="PTHR18763">
    <property type="entry name" value="WD-REPEAT PROTEIN 18"/>
    <property type="match status" value="1"/>
</dbReference>
<dbReference type="PROSITE" id="PS50082">
    <property type="entry name" value="WD_REPEATS_2"/>
    <property type="match status" value="1"/>
</dbReference>
<dbReference type="SUPFAM" id="SSF50998">
    <property type="entry name" value="Quinoprotein alcohol dehydrogenase-like"/>
    <property type="match status" value="1"/>
</dbReference>
<feature type="repeat" description="WD" evidence="1">
    <location>
        <begin position="187"/>
        <end position="230"/>
    </location>
</feature>
<keyword evidence="1" id="KW-0853">WD repeat</keyword>
<dbReference type="AlphaFoldDB" id="A0A6G1DN57"/>
<organism evidence="2 3">
    <name type="scientific">Oryza meyeriana var. granulata</name>
    <dbReference type="NCBI Taxonomy" id="110450"/>
    <lineage>
        <taxon>Eukaryota</taxon>
        <taxon>Viridiplantae</taxon>
        <taxon>Streptophyta</taxon>
        <taxon>Embryophyta</taxon>
        <taxon>Tracheophyta</taxon>
        <taxon>Spermatophyta</taxon>
        <taxon>Magnoliopsida</taxon>
        <taxon>Liliopsida</taxon>
        <taxon>Poales</taxon>
        <taxon>Poaceae</taxon>
        <taxon>BOP clade</taxon>
        <taxon>Oryzoideae</taxon>
        <taxon>Oryzeae</taxon>
        <taxon>Oryzinae</taxon>
        <taxon>Oryza</taxon>
        <taxon>Oryza meyeriana</taxon>
    </lineage>
</organism>
<comment type="caution">
    <text evidence="2">The sequence shown here is derived from an EMBL/GenBank/DDBJ whole genome shotgun (WGS) entry which is preliminary data.</text>
</comment>
<dbReference type="InterPro" id="IPR015943">
    <property type="entry name" value="WD40/YVTN_repeat-like_dom_sf"/>
</dbReference>
<keyword evidence="3" id="KW-1185">Reference proteome</keyword>
<dbReference type="OrthoDB" id="756370at2759"/>
<dbReference type="InterPro" id="IPR045227">
    <property type="entry name" value="WDR18/Ipi3/RID3"/>
</dbReference>
<dbReference type="GO" id="GO:0005656">
    <property type="term" value="C:nuclear pre-replicative complex"/>
    <property type="evidence" value="ECO:0007669"/>
    <property type="project" value="TreeGrafter"/>
</dbReference>
<reference evidence="2 3" key="1">
    <citation type="submission" date="2019-11" db="EMBL/GenBank/DDBJ databases">
        <title>Whole genome sequence of Oryza granulata.</title>
        <authorList>
            <person name="Li W."/>
        </authorList>
    </citation>
    <scope>NUCLEOTIDE SEQUENCE [LARGE SCALE GENOMIC DNA]</scope>
    <source>
        <strain evidence="3">cv. Menghai</strain>
        <tissue evidence="2">Leaf</tissue>
    </source>
</reference>
<dbReference type="GO" id="GO:0006364">
    <property type="term" value="P:rRNA processing"/>
    <property type="evidence" value="ECO:0007669"/>
    <property type="project" value="TreeGrafter"/>
</dbReference>
<dbReference type="EMBL" id="SPHZ02000006">
    <property type="protein sequence ID" value="KAF0913821.1"/>
    <property type="molecule type" value="Genomic_DNA"/>
</dbReference>
<evidence type="ECO:0000313" key="3">
    <source>
        <dbReference type="Proteomes" id="UP000479710"/>
    </source>
</evidence>
<proteinExistence type="predicted"/>
<gene>
    <name evidence="2" type="ORF">E2562_024907</name>
</gene>
<dbReference type="SMART" id="SM00320">
    <property type="entry name" value="WD40"/>
    <property type="match status" value="4"/>
</dbReference>
<name>A0A6G1DN57_9ORYZ</name>
<accession>A0A6G1DN57</accession>
<dbReference type="Proteomes" id="UP000479710">
    <property type="component" value="Unassembled WGS sequence"/>
</dbReference>